<feature type="region of interest" description="Disordered" evidence="1">
    <location>
        <begin position="118"/>
        <end position="138"/>
    </location>
</feature>
<dbReference type="Proteomes" id="UP000468735">
    <property type="component" value="Unassembled WGS sequence"/>
</dbReference>
<sequence length="166" mass="18132">MEELVLRPGLVTRLLPAGVCLGVFPTVAIPDSVVYGLAGESAVGKAVLGVSVAMVLVCGVLVAWRAFRLATICRPDEVTLRGYLRTIRIPTTSIIAIDVIDADIRWLDSEGTPRRTKVSAFESSSQTSKATREHNKKTMEQIRSWWLATRRESPRRLEGGAEAVEA</sequence>
<evidence type="ECO:0000256" key="1">
    <source>
        <dbReference type="SAM" id="MobiDB-lite"/>
    </source>
</evidence>
<feature type="transmembrane region" description="Helical" evidence="2">
    <location>
        <begin position="42"/>
        <end position="64"/>
    </location>
</feature>
<comment type="caution">
    <text evidence="3">The sequence shown here is derived from an EMBL/GenBank/DDBJ whole genome shotgun (WGS) entry which is preliminary data.</text>
</comment>
<dbReference type="AlphaFoldDB" id="A0A6H9YXL9"/>
<feature type="transmembrane region" description="Helical" evidence="2">
    <location>
        <begin position="12"/>
        <end position="30"/>
    </location>
</feature>
<name>A0A6H9YXL9_9ACTN</name>
<keyword evidence="2" id="KW-1133">Transmembrane helix</keyword>
<reference evidence="3 4" key="1">
    <citation type="submission" date="2019-09" db="EMBL/GenBank/DDBJ databases">
        <title>Actinomadura physcomitrii sp. nov., a novel actinomycete isolated from moss [Physcomitrium sphaericum (Ludw) Fuernr].</title>
        <authorList>
            <person name="Zhuang X."/>
            <person name="Liu C."/>
        </authorList>
    </citation>
    <scope>NUCLEOTIDE SEQUENCE [LARGE SCALE GENOMIC DNA]</scope>
    <source>
        <strain evidence="3 4">HMC1</strain>
    </source>
</reference>
<keyword evidence="2" id="KW-0812">Transmembrane</keyword>
<proteinExistence type="predicted"/>
<keyword evidence="4" id="KW-1185">Reference proteome</keyword>
<keyword evidence="2" id="KW-0472">Membrane</keyword>
<dbReference type="OrthoDB" id="9841080at2"/>
<organism evidence="3 4">
    <name type="scientific">Actinomadura rudentiformis</name>
    <dbReference type="NCBI Taxonomy" id="359158"/>
    <lineage>
        <taxon>Bacteria</taxon>
        <taxon>Bacillati</taxon>
        <taxon>Actinomycetota</taxon>
        <taxon>Actinomycetes</taxon>
        <taxon>Streptosporangiales</taxon>
        <taxon>Thermomonosporaceae</taxon>
        <taxon>Actinomadura</taxon>
    </lineage>
</organism>
<protein>
    <submittedName>
        <fullName evidence="3">Uncharacterized protein</fullName>
    </submittedName>
</protein>
<dbReference type="RefSeq" id="WP_151563560.1">
    <property type="nucleotide sequence ID" value="NZ_WBMT01000011.1"/>
</dbReference>
<accession>A0A6H9YXL9</accession>
<evidence type="ECO:0000313" key="3">
    <source>
        <dbReference type="EMBL" id="KAB2346522.1"/>
    </source>
</evidence>
<dbReference type="EMBL" id="WBMT01000011">
    <property type="protein sequence ID" value="KAB2346522.1"/>
    <property type="molecule type" value="Genomic_DNA"/>
</dbReference>
<evidence type="ECO:0000313" key="4">
    <source>
        <dbReference type="Proteomes" id="UP000468735"/>
    </source>
</evidence>
<gene>
    <name evidence="3" type="ORF">F8566_24030</name>
</gene>
<evidence type="ECO:0000256" key="2">
    <source>
        <dbReference type="SAM" id="Phobius"/>
    </source>
</evidence>